<dbReference type="PRINTS" id="PR00081">
    <property type="entry name" value="GDHRDH"/>
</dbReference>
<proteinExistence type="predicted"/>
<evidence type="ECO:0000313" key="3">
    <source>
        <dbReference type="Proteomes" id="UP001515943"/>
    </source>
</evidence>
<dbReference type="Proteomes" id="UP001515943">
    <property type="component" value="Unassembled WGS sequence"/>
</dbReference>
<dbReference type="Pfam" id="PF00106">
    <property type="entry name" value="adh_short"/>
    <property type="match status" value="1"/>
</dbReference>
<dbReference type="InterPro" id="IPR036291">
    <property type="entry name" value="NAD(P)-bd_dom_sf"/>
</dbReference>
<dbReference type="Gene3D" id="3.40.50.720">
    <property type="entry name" value="NAD(P)-binding Rossmann-like Domain"/>
    <property type="match status" value="1"/>
</dbReference>
<dbReference type="EMBL" id="VSRL01000091">
    <property type="protein sequence ID" value="NKE59689.1"/>
    <property type="molecule type" value="Genomic_DNA"/>
</dbReference>
<keyword evidence="3" id="KW-1185">Reference proteome</keyword>
<name>A0ABX1FLN8_9PSEU</name>
<evidence type="ECO:0000256" key="1">
    <source>
        <dbReference type="ARBA" id="ARBA00023002"/>
    </source>
</evidence>
<dbReference type="RefSeq" id="WP_167976347.1">
    <property type="nucleotide sequence ID" value="NZ_VSRL01000091.1"/>
</dbReference>
<reference evidence="2 3" key="1">
    <citation type="submission" date="2019-08" db="EMBL/GenBank/DDBJ databases">
        <title>Lentzea from Indian Himalayas.</title>
        <authorList>
            <person name="Mandal S."/>
            <person name="Mallick Gupta A."/>
            <person name="Maiti P.K."/>
            <person name="Sarkar J."/>
            <person name="Mandal S."/>
        </authorList>
    </citation>
    <scope>NUCLEOTIDE SEQUENCE [LARGE SCALE GENOMIC DNA]</scope>
    <source>
        <strain evidence="2 3">PSKA42</strain>
    </source>
</reference>
<protein>
    <submittedName>
        <fullName evidence="2">SDR family NAD(P)-dependent oxidoreductase</fullName>
    </submittedName>
</protein>
<dbReference type="SUPFAM" id="SSF51735">
    <property type="entry name" value="NAD(P)-binding Rossmann-fold domains"/>
    <property type="match status" value="1"/>
</dbReference>
<accession>A0ABX1FLN8</accession>
<evidence type="ECO:0000313" key="2">
    <source>
        <dbReference type="EMBL" id="NKE59689.1"/>
    </source>
</evidence>
<organism evidence="2 3">
    <name type="scientific">Lentzea indica</name>
    <dbReference type="NCBI Taxonomy" id="2604800"/>
    <lineage>
        <taxon>Bacteria</taxon>
        <taxon>Bacillati</taxon>
        <taxon>Actinomycetota</taxon>
        <taxon>Actinomycetes</taxon>
        <taxon>Pseudonocardiales</taxon>
        <taxon>Pseudonocardiaceae</taxon>
        <taxon>Lentzea</taxon>
    </lineage>
</organism>
<dbReference type="InterPro" id="IPR002347">
    <property type="entry name" value="SDR_fam"/>
</dbReference>
<dbReference type="PANTHER" id="PTHR43157:SF31">
    <property type="entry name" value="PHOSPHATIDYLINOSITOL-GLYCAN BIOSYNTHESIS CLASS F PROTEIN"/>
    <property type="match status" value="1"/>
</dbReference>
<dbReference type="PANTHER" id="PTHR43157">
    <property type="entry name" value="PHOSPHATIDYLINOSITOL-GLYCAN BIOSYNTHESIS CLASS F PROTEIN-RELATED"/>
    <property type="match status" value="1"/>
</dbReference>
<comment type="caution">
    <text evidence="2">The sequence shown here is derived from an EMBL/GenBank/DDBJ whole genome shotgun (WGS) entry which is preliminary data.</text>
</comment>
<keyword evidence="1" id="KW-0560">Oxidoreductase</keyword>
<gene>
    <name evidence="2" type="ORF">FXN61_23915</name>
</gene>
<sequence length="283" mass="29937">MTWTSDQIPDQTGRTAVVTGGGSGLGLIVAAGLAQRGARVIMAVRDTARGEAARADLQGDVEVRRLDLLDLDSVRAFASEVDAVDLLVNNAGVAGQAHTLSPQGHGSHFATNHLGHFALTGLLLPRLTKGIEPRVVTVSSYMYRYGRFGERRGYSHTRAYADSKLANVLFGLELHRRLEAAGSPVGSYLAHPGMARTPLQGKNSSRLQAVLGTAMARIVGRSAEEGALPLLYAATAREAPSATMIGPGRRAAPAQEPLRPVATDLEAAHALWELSESATGVRY</sequence>